<keyword evidence="3 5" id="KW-0133">Cell shape</keyword>
<dbReference type="InterPro" id="IPR007221">
    <property type="entry name" value="MreC"/>
</dbReference>
<evidence type="ECO:0000256" key="1">
    <source>
        <dbReference type="ARBA" id="ARBA00009369"/>
    </source>
</evidence>
<comment type="function">
    <text evidence="5">Involved in formation and maintenance of cell shape.</text>
</comment>
<organism evidence="9 10">
    <name type="scientific">Paenibacillus macquariensis</name>
    <dbReference type="NCBI Taxonomy" id="948756"/>
    <lineage>
        <taxon>Bacteria</taxon>
        <taxon>Bacillati</taxon>
        <taxon>Bacillota</taxon>
        <taxon>Bacilli</taxon>
        <taxon>Bacillales</taxon>
        <taxon>Paenibacillaceae</taxon>
        <taxon>Paenibacillus</taxon>
    </lineage>
</organism>
<sequence>MLKLFKLLGNKRLFVILIGLVMFVALMGFTLGPRTNLSWPEKFLRDTVGFVQNIFYKPAGYVAGLFEDIGNMNDIHKENEQLKIALAQYTREKAQFNFMEAENKTLQEALHFTETQLEKYNYEFHIAQVVSVNTDPNNRSLVIDIGGRDGVKVDMSVTSVDGLVGVVSKVSNFTSTVKLITTMDVKDPNTNAIAATALNSQDKTFGIIESYDEKTGKLLMTGIKQEDPLKKGDTIVSSGSGGLYPRGMIIGTVDSVQVGEMGLLRTAIISPSASFVDWKQLFVVFTPEVPE</sequence>
<evidence type="ECO:0000256" key="7">
    <source>
        <dbReference type="SAM" id="Phobius"/>
    </source>
</evidence>
<gene>
    <name evidence="9" type="ORF">SAMN05421578_103585</name>
</gene>
<evidence type="ECO:0000256" key="5">
    <source>
        <dbReference type="PIRNR" id="PIRNR038471"/>
    </source>
</evidence>
<dbReference type="PIRSF" id="PIRSF038471">
    <property type="entry name" value="MreC"/>
    <property type="match status" value="1"/>
</dbReference>
<evidence type="ECO:0000259" key="8">
    <source>
        <dbReference type="Pfam" id="PF04085"/>
    </source>
</evidence>
<dbReference type="Pfam" id="PF04085">
    <property type="entry name" value="MreC"/>
    <property type="match status" value="1"/>
</dbReference>
<dbReference type="PANTHER" id="PTHR34138">
    <property type="entry name" value="CELL SHAPE-DETERMINING PROTEIN MREC"/>
    <property type="match status" value="1"/>
</dbReference>
<evidence type="ECO:0000256" key="4">
    <source>
        <dbReference type="ARBA" id="ARBA00032089"/>
    </source>
</evidence>
<feature type="transmembrane region" description="Helical" evidence="7">
    <location>
        <begin position="12"/>
        <end position="32"/>
    </location>
</feature>
<dbReference type="NCBIfam" id="TIGR00219">
    <property type="entry name" value="mreC"/>
    <property type="match status" value="1"/>
</dbReference>
<dbReference type="PANTHER" id="PTHR34138:SF1">
    <property type="entry name" value="CELL SHAPE-DETERMINING PROTEIN MREC"/>
    <property type="match status" value="1"/>
</dbReference>
<dbReference type="InterPro" id="IPR042177">
    <property type="entry name" value="Cell/Rod_1"/>
</dbReference>
<dbReference type="RefSeq" id="WP_068583365.1">
    <property type="nucleotide sequence ID" value="NZ_FTNK01000003.1"/>
</dbReference>
<evidence type="ECO:0000256" key="2">
    <source>
        <dbReference type="ARBA" id="ARBA00013855"/>
    </source>
</evidence>
<evidence type="ECO:0000256" key="6">
    <source>
        <dbReference type="SAM" id="Coils"/>
    </source>
</evidence>
<feature type="domain" description="Rod shape-determining protein MreC beta-barrel core" evidence="8">
    <location>
        <begin position="129"/>
        <end position="284"/>
    </location>
</feature>
<comment type="similarity">
    <text evidence="1 5">Belongs to the MreC family.</text>
</comment>
<evidence type="ECO:0000256" key="3">
    <source>
        <dbReference type="ARBA" id="ARBA00022960"/>
    </source>
</evidence>
<dbReference type="Gene3D" id="2.40.10.340">
    <property type="entry name" value="Rod shape-determining protein MreC, domain 1"/>
    <property type="match status" value="1"/>
</dbReference>
<dbReference type="EMBL" id="FTNK01000003">
    <property type="protein sequence ID" value="SIQ73063.1"/>
    <property type="molecule type" value="Genomic_DNA"/>
</dbReference>
<name>A0ABY1JTG7_9BACL</name>
<reference evidence="9 10" key="1">
    <citation type="submission" date="2017-01" db="EMBL/GenBank/DDBJ databases">
        <authorList>
            <person name="Varghese N."/>
            <person name="Submissions S."/>
        </authorList>
    </citation>
    <scope>NUCLEOTIDE SEQUENCE [LARGE SCALE GENOMIC DNA]</scope>
    <source>
        <strain evidence="9 10">ATCC 23464</strain>
    </source>
</reference>
<keyword evidence="10" id="KW-1185">Reference proteome</keyword>
<evidence type="ECO:0000313" key="10">
    <source>
        <dbReference type="Proteomes" id="UP000186666"/>
    </source>
</evidence>
<keyword evidence="7" id="KW-1133">Transmembrane helix</keyword>
<dbReference type="Proteomes" id="UP000186666">
    <property type="component" value="Unassembled WGS sequence"/>
</dbReference>
<dbReference type="InterPro" id="IPR055342">
    <property type="entry name" value="MreC_beta-barrel_core"/>
</dbReference>
<keyword evidence="7" id="KW-0472">Membrane</keyword>
<dbReference type="Gene3D" id="2.40.10.350">
    <property type="entry name" value="Rod shape-determining protein MreC, domain 2"/>
    <property type="match status" value="1"/>
</dbReference>
<keyword evidence="6" id="KW-0175">Coiled coil</keyword>
<evidence type="ECO:0000313" key="9">
    <source>
        <dbReference type="EMBL" id="SIQ73063.1"/>
    </source>
</evidence>
<comment type="caution">
    <text evidence="9">The sequence shown here is derived from an EMBL/GenBank/DDBJ whole genome shotgun (WGS) entry which is preliminary data.</text>
</comment>
<dbReference type="InterPro" id="IPR042175">
    <property type="entry name" value="Cell/Rod_MreC_2"/>
</dbReference>
<feature type="coiled-coil region" evidence="6">
    <location>
        <begin position="72"/>
        <end position="123"/>
    </location>
</feature>
<accession>A0ABY1JTG7</accession>
<protein>
    <recommendedName>
        <fullName evidence="2 5">Cell shape-determining protein MreC</fullName>
    </recommendedName>
    <alternativeName>
        <fullName evidence="4 5">Cell shape protein MreC</fullName>
    </alternativeName>
</protein>
<keyword evidence="7" id="KW-0812">Transmembrane</keyword>
<proteinExistence type="inferred from homology"/>